<evidence type="ECO:0000313" key="3">
    <source>
        <dbReference type="Proteomes" id="UP001295444"/>
    </source>
</evidence>
<feature type="compositionally biased region" description="Basic and acidic residues" evidence="1">
    <location>
        <begin position="1"/>
        <end position="19"/>
    </location>
</feature>
<proteinExistence type="predicted"/>
<feature type="compositionally biased region" description="Basic and acidic residues" evidence="1">
    <location>
        <begin position="457"/>
        <end position="467"/>
    </location>
</feature>
<name>A0AAD1S476_PELCU</name>
<organism evidence="2 3">
    <name type="scientific">Pelobates cultripes</name>
    <name type="common">Western spadefoot toad</name>
    <dbReference type="NCBI Taxonomy" id="61616"/>
    <lineage>
        <taxon>Eukaryota</taxon>
        <taxon>Metazoa</taxon>
        <taxon>Chordata</taxon>
        <taxon>Craniata</taxon>
        <taxon>Vertebrata</taxon>
        <taxon>Euteleostomi</taxon>
        <taxon>Amphibia</taxon>
        <taxon>Batrachia</taxon>
        <taxon>Anura</taxon>
        <taxon>Pelobatoidea</taxon>
        <taxon>Pelobatidae</taxon>
        <taxon>Pelobates</taxon>
    </lineage>
</organism>
<feature type="compositionally biased region" description="Acidic residues" evidence="1">
    <location>
        <begin position="378"/>
        <end position="389"/>
    </location>
</feature>
<keyword evidence="3" id="KW-1185">Reference proteome</keyword>
<feature type="region of interest" description="Disordered" evidence="1">
    <location>
        <begin position="153"/>
        <end position="178"/>
    </location>
</feature>
<gene>
    <name evidence="2" type="ORF">PECUL_23A009560</name>
</gene>
<evidence type="ECO:0000313" key="2">
    <source>
        <dbReference type="EMBL" id="CAH2292372.1"/>
    </source>
</evidence>
<feature type="compositionally biased region" description="Basic and acidic residues" evidence="1">
    <location>
        <begin position="358"/>
        <end position="369"/>
    </location>
</feature>
<sequence>MDGKDKDENHEGSKDESKVKPKSKGIIRTLLIRFTQIWPLKYVFKILKKIIFFGRAKKVETICAADQASPRGRRVLSGKKRIGRLTRIILYFAPHRLQCALGYNAEGIGQATGSDGQSARKTGCGKRSKIAPSDLLQQPPALRLDDVFDLSEEKDTSDLEAPVHRPTGRTPNPDEYKTKQNTEPILWLLDVFKRKSEMVVVKQNTILRPAGRNGGGSEEESSQRWKKGTIVPGKRKLNSREDESKVKPKSKGIIQTLLIRFTQIWPLKYVFKILKKIIFFGRSKKVETICAADQASPRGRRVLSGKKRIGRLTRIILYFAPHRLQCALGYNAEGIGQATGSDDVRKSPLKPSGKGSKRKQDDVDLEEQHSWVTFMSEELPDEDEPDDPTYEPSKSSDSDSEEEHSKNDTESDLETEERDGIVMLKESAENEKKEECPKEEQTNADEHCNGEQNQDSESPKKDPNPAG</sequence>
<protein>
    <submittedName>
        <fullName evidence="2">LOC494706, partial</fullName>
    </submittedName>
</protein>
<feature type="region of interest" description="Disordered" evidence="1">
    <location>
        <begin position="110"/>
        <end position="132"/>
    </location>
</feature>
<dbReference type="EMBL" id="OW240916">
    <property type="protein sequence ID" value="CAH2292372.1"/>
    <property type="molecule type" value="Genomic_DNA"/>
</dbReference>
<feature type="region of interest" description="Disordered" evidence="1">
    <location>
        <begin position="1"/>
        <end position="20"/>
    </location>
</feature>
<feature type="region of interest" description="Disordered" evidence="1">
    <location>
        <begin position="337"/>
        <end position="467"/>
    </location>
</feature>
<feature type="compositionally biased region" description="Basic and acidic residues" evidence="1">
    <location>
        <begin position="153"/>
        <end position="163"/>
    </location>
</feature>
<dbReference type="Proteomes" id="UP001295444">
    <property type="component" value="Chromosome 05"/>
</dbReference>
<reference evidence="2" key="1">
    <citation type="submission" date="2022-03" db="EMBL/GenBank/DDBJ databases">
        <authorList>
            <person name="Alioto T."/>
            <person name="Alioto T."/>
            <person name="Gomez Garrido J."/>
        </authorList>
    </citation>
    <scope>NUCLEOTIDE SEQUENCE</scope>
</reference>
<feature type="compositionally biased region" description="Polar residues" evidence="1">
    <location>
        <begin position="111"/>
        <end position="120"/>
    </location>
</feature>
<dbReference type="AlphaFoldDB" id="A0AAD1S476"/>
<accession>A0AAD1S476</accession>
<feature type="compositionally biased region" description="Basic and acidic residues" evidence="1">
    <location>
        <begin position="426"/>
        <end position="449"/>
    </location>
</feature>
<evidence type="ECO:0000256" key="1">
    <source>
        <dbReference type="SAM" id="MobiDB-lite"/>
    </source>
</evidence>